<dbReference type="EMBL" id="GBXM01083669">
    <property type="protein sequence ID" value="JAH24908.1"/>
    <property type="molecule type" value="Transcribed_RNA"/>
</dbReference>
<organism evidence="1">
    <name type="scientific">Anguilla anguilla</name>
    <name type="common">European freshwater eel</name>
    <name type="synonym">Muraena anguilla</name>
    <dbReference type="NCBI Taxonomy" id="7936"/>
    <lineage>
        <taxon>Eukaryota</taxon>
        <taxon>Metazoa</taxon>
        <taxon>Chordata</taxon>
        <taxon>Craniata</taxon>
        <taxon>Vertebrata</taxon>
        <taxon>Euteleostomi</taxon>
        <taxon>Actinopterygii</taxon>
        <taxon>Neopterygii</taxon>
        <taxon>Teleostei</taxon>
        <taxon>Anguilliformes</taxon>
        <taxon>Anguillidae</taxon>
        <taxon>Anguilla</taxon>
    </lineage>
</organism>
<evidence type="ECO:0000313" key="1">
    <source>
        <dbReference type="EMBL" id="JAH24908.1"/>
    </source>
</evidence>
<dbReference type="AlphaFoldDB" id="A0A0E9R9A3"/>
<reference evidence="1" key="2">
    <citation type="journal article" date="2015" name="Fish Shellfish Immunol.">
        <title>Early steps in the European eel (Anguilla anguilla)-Vibrio vulnificus interaction in the gills: Role of the RtxA13 toxin.</title>
        <authorList>
            <person name="Callol A."/>
            <person name="Pajuelo D."/>
            <person name="Ebbesson L."/>
            <person name="Teles M."/>
            <person name="MacKenzie S."/>
            <person name="Amaro C."/>
        </authorList>
    </citation>
    <scope>NUCLEOTIDE SEQUENCE</scope>
</reference>
<accession>A0A0E9R9A3</accession>
<reference evidence="1" key="1">
    <citation type="submission" date="2014-11" db="EMBL/GenBank/DDBJ databases">
        <authorList>
            <person name="Amaro Gonzalez C."/>
        </authorList>
    </citation>
    <scope>NUCLEOTIDE SEQUENCE</scope>
</reference>
<protein>
    <submittedName>
        <fullName evidence="1">Uncharacterized protein</fullName>
    </submittedName>
</protein>
<name>A0A0E9R9A3_ANGAN</name>
<proteinExistence type="predicted"/>
<sequence length="35" mass="4181">MELQNKIPKHNSFHYLKENKMHLQALSPIHIHCSL</sequence>